<reference evidence="1" key="1">
    <citation type="journal article" date="2020" name="bioRxiv">
        <title>Comparative genomics of Chlamydomonas.</title>
        <authorList>
            <person name="Craig R.J."/>
            <person name="Hasan A.R."/>
            <person name="Ness R.W."/>
            <person name="Keightley P.D."/>
        </authorList>
    </citation>
    <scope>NUCLEOTIDE SEQUENCE</scope>
    <source>
        <strain evidence="1">SAG 7.73</strain>
    </source>
</reference>
<dbReference type="EMBL" id="JAEHOC010000017">
    <property type="protein sequence ID" value="KAG2434252.1"/>
    <property type="molecule type" value="Genomic_DNA"/>
</dbReference>
<accession>A0A835SZC9</accession>
<sequence length="147" mass="15774">MFVPCLSAVATGTALPELLLDRCGRVALEERVAGAIAELHIGEMELLSCSGVRVACKQAVRSATALAWAYHALRSGADGAAAALPLALDVHAHVFTAKDGRSHSRPASRQLPAYHRVEQLPGHGCPLLTIYLHYYTLTPSASKRWHL</sequence>
<evidence type="ECO:0000313" key="1">
    <source>
        <dbReference type="EMBL" id="KAG2434252.1"/>
    </source>
</evidence>
<dbReference type="Proteomes" id="UP000650467">
    <property type="component" value="Unassembled WGS sequence"/>
</dbReference>
<organism evidence="1 2">
    <name type="scientific">Chlamydomonas incerta</name>
    <dbReference type="NCBI Taxonomy" id="51695"/>
    <lineage>
        <taxon>Eukaryota</taxon>
        <taxon>Viridiplantae</taxon>
        <taxon>Chlorophyta</taxon>
        <taxon>core chlorophytes</taxon>
        <taxon>Chlorophyceae</taxon>
        <taxon>CS clade</taxon>
        <taxon>Chlamydomonadales</taxon>
        <taxon>Chlamydomonadaceae</taxon>
        <taxon>Chlamydomonas</taxon>
    </lineage>
</organism>
<dbReference type="AlphaFoldDB" id="A0A835SZC9"/>
<keyword evidence="2" id="KW-1185">Reference proteome</keyword>
<proteinExistence type="predicted"/>
<dbReference type="OrthoDB" id="555453at2759"/>
<gene>
    <name evidence="1" type="ORF">HXX76_007977</name>
</gene>
<protein>
    <submittedName>
        <fullName evidence="1">Uncharacterized protein</fullName>
    </submittedName>
</protein>
<comment type="caution">
    <text evidence="1">The sequence shown here is derived from an EMBL/GenBank/DDBJ whole genome shotgun (WGS) entry which is preliminary data.</text>
</comment>
<evidence type="ECO:0000313" key="2">
    <source>
        <dbReference type="Proteomes" id="UP000650467"/>
    </source>
</evidence>
<name>A0A835SZC9_CHLIN</name>